<dbReference type="Proteomes" id="UP000623842">
    <property type="component" value="Unassembled WGS sequence"/>
</dbReference>
<dbReference type="SUPFAM" id="SSF55874">
    <property type="entry name" value="ATPase domain of HSP90 chaperone/DNA topoisomerase II/histidine kinase"/>
    <property type="match status" value="1"/>
</dbReference>
<organism evidence="1 2">
    <name type="scientific">Thalassotalea marina</name>
    <dbReference type="NCBI Taxonomy" id="1673741"/>
    <lineage>
        <taxon>Bacteria</taxon>
        <taxon>Pseudomonadati</taxon>
        <taxon>Pseudomonadota</taxon>
        <taxon>Gammaproteobacteria</taxon>
        <taxon>Alteromonadales</taxon>
        <taxon>Colwelliaceae</taxon>
        <taxon>Thalassotalea</taxon>
    </lineage>
</organism>
<dbReference type="AlphaFoldDB" id="A0A919EIN6"/>
<protein>
    <submittedName>
        <fullName evidence="1">ATPase</fullName>
    </submittedName>
</protein>
<dbReference type="EMBL" id="BNCK01000003">
    <property type="protein sequence ID" value="GHF88147.1"/>
    <property type="molecule type" value="Genomic_DNA"/>
</dbReference>
<accession>A0A919EIN6</accession>
<sequence length="452" mass="51639">MPEHIDLSPNPKSHIKTLARIGYNLNSAISDIIDNSVTAESNNIYTEIDIIDEKAVLIILDDGYGMTPETLIDSMRIGCKDPADIRNEFDLGRFGSGMKMASFSQARKLTVISKDSSSKPQSATWDLDLVEHENAWKLIKHSEVETNDLCSKFNIQFGKQGTAIIWENIGKYDGYPVSELQAVLGQDLTNLKSYVRLHFHKFMEGKRAINFYFNYQKLEHFDPFLRSRSGYQEGPSQKFRVKKGGSIELRVHILPHESKLTKSDLAKLGGTDQITANQGLYVYRANRLIISGGWFGLTRLSQLGKLARVEVNVPTSLDEEWSTDVKKSSLEIPHKVKAKLKQLIREPIKRSQKTYRYRGRLEEANAFWKVNENERDKSISYEIAKDNTLLKHLLSTLNNEQASTLIEYLKNLSAEIPIHHIYEKMSSEPNQINQNDISYTDLLEGLKKLWNK</sequence>
<proteinExistence type="predicted"/>
<dbReference type="Gene3D" id="3.30.565.10">
    <property type="entry name" value="Histidine kinase-like ATPase, C-terminal domain"/>
    <property type="match status" value="1"/>
</dbReference>
<evidence type="ECO:0000313" key="1">
    <source>
        <dbReference type="EMBL" id="GHF88147.1"/>
    </source>
</evidence>
<dbReference type="RefSeq" id="WP_189768804.1">
    <property type="nucleotide sequence ID" value="NZ_BNCK01000003.1"/>
</dbReference>
<dbReference type="Pfam" id="PF13589">
    <property type="entry name" value="HATPase_c_3"/>
    <property type="match status" value="1"/>
</dbReference>
<name>A0A919EIN6_9GAMM</name>
<reference evidence="1" key="1">
    <citation type="journal article" date="2014" name="Int. J. Syst. Evol. Microbiol.">
        <title>Complete genome sequence of Corynebacterium casei LMG S-19264T (=DSM 44701T), isolated from a smear-ripened cheese.</title>
        <authorList>
            <consortium name="US DOE Joint Genome Institute (JGI-PGF)"/>
            <person name="Walter F."/>
            <person name="Albersmeier A."/>
            <person name="Kalinowski J."/>
            <person name="Ruckert C."/>
        </authorList>
    </citation>
    <scope>NUCLEOTIDE SEQUENCE</scope>
    <source>
        <strain evidence="1">KCTC 42731</strain>
    </source>
</reference>
<comment type="caution">
    <text evidence="1">The sequence shown here is derived from an EMBL/GenBank/DDBJ whole genome shotgun (WGS) entry which is preliminary data.</text>
</comment>
<gene>
    <name evidence="1" type="ORF">GCM10017161_14770</name>
</gene>
<evidence type="ECO:0000313" key="2">
    <source>
        <dbReference type="Proteomes" id="UP000623842"/>
    </source>
</evidence>
<reference evidence="1" key="2">
    <citation type="submission" date="2020-09" db="EMBL/GenBank/DDBJ databases">
        <authorList>
            <person name="Sun Q."/>
            <person name="Kim S."/>
        </authorList>
    </citation>
    <scope>NUCLEOTIDE SEQUENCE</scope>
    <source>
        <strain evidence="1">KCTC 42731</strain>
    </source>
</reference>
<dbReference type="InterPro" id="IPR036890">
    <property type="entry name" value="HATPase_C_sf"/>
</dbReference>
<keyword evidence="2" id="KW-1185">Reference proteome</keyword>